<keyword evidence="5" id="KW-1185">Reference proteome</keyword>
<evidence type="ECO:0000256" key="3">
    <source>
        <dbReference type="SAM" id="SignalP"/>
    </source>
</evidence>
<dbReference type="AlphaFoldDB" id="A0AAD7N4L8"/>
<sequence length="133" mass="14470">MHHQRPLSLTCTLAIFFALTVAQPLTNGNGTLHSRTLAKRVTSTAATVVIVLAILFIVIMSSIFCCCMCHTDGVEDPEPEPRELANELGVLRARVQQLEEEERARVQVGDRPPSPGPTLASLPPVYTAIPEEP</sequence>
<keyword evidence="2" id="KW-0812">Transmembrane</keyword>
<protein>
    <submittedName>
        <fullName evidence="4">Uncharacterized protein</fullName>
    </submittedName>
</protein>
<reference evidence="4" key="1">
    <citation type="submission" date="2023-03" db="EMBL/GenBank/DDBJ databases">
        <title>Massive genome expansion in bonnet fungi (Mycena s.s.) driven by repeated elements and novel gene families across ecological guilds.</title>
        <authorList>
            <consortium name="Lawrence Berkeley National Laboratory"/>
            <person name="Harder C.B."/>
            <person name="Miyauchi S."/>
            <person name="Viragh M."/>
            <person name="Kuo A."/>
            <person name="Thoen E."/>
            <person name="Andreopoulos B."/>
            <person name="Lu D."/>
            <person name="Skrede I."/>
            <person name="Drula E."/>
            <person name="Henrissat B."/>
            <person name="Morin E."/>
            <person name="Kohler A."/>
            <person name="Barry K."/>
            <person name="LaButti K."/>
            <person name="Morin E."/>
            <person name="Salamov A."/>
            <person name="Lipzen A."/>
            <person name="Mereny Z."/>
            <person name="Hegedus B."/>
            <person name="Baldrian P."/>
            <person name="Stursova M."/>
            <person name="Weitz H."/>
            <person name="Taylor A."/>
            <person name="Grigoriev I.V."/>
            <person name="Nagy L.G."/>
            <person name="Martin F."/>
            <person name="Kauserud H."/>
        </authorList>
    </citation>
    <scope>NUCLEOTIDE SEQUENCE</scope>
    <source>
        <strain evidence="4">CBHHK182m</strain>
    </source>
</reference>
<evidence type="ECO:0000313" key="5">
    <source>
        <dbReference type="Proteomes" id="UP001215598"/>
    </source>
</evidence>
<keyword evidence="2" id="KW-0472">Membrane</keyword>
<feature type="transmembrane region" description="Helical" evidence="2">
    <location>
        <begin position="46"/>
        <end position="69"/>
    </location>
</feature>
<organism evidence="4 5">
    <name type="scientific">Mycena metata</name>
    <dbReference type="NCBI Taxonomy" id="1033252"/>
    <lineage>
        <taxon>Eukaryota</taxon>
        <taxon>Fungi</taxon>
        <taxon>Dikarya</taxon>
        <taxon>Basidiomycota</taxon>
        <taxon>Agaricomycotina</taxon>
        <taxon>Agaricomycetes</taxon>
        <taxon>Agaricomycetidae</taxon>
        <taxon>Agaricales</taxon>
        <taxon>Marasmiineae</taxon>
        <taxon>Mycenaceae</taxon>
        <taxon>Mycena</taxon>
    </lineage>
</organism>
<feature type="signal peptide" evidence="3">
    <location>
        <begin position="1"/>
        <end position="22"/>
    </location>
</feature>
<keyword evidence="3" id="KW-0732">Signal</keyword>
<comment type="caution">
    <text evidence="4">The sequence shown here is derived from an EMBL/GenBank/DDBJ whole genome shotgun (WGS) entry which is preliminary data.</text>
</comment>
<proteinExistence type="predicted"/>
<accession>A0AAD7N4L8</accession>
<dbReference type="EMBL" id="JARKIB010000088">
    <property type="protein sequence ID" value="KAJ7744172.1"/>
    <property type="molecule type" value="Genomic_DNA"/>
</dbReference>
<feature type="region of interest" description="Disordered" evidence="1">
    <location>
        <begin position="101"/>
        <end position="133"/>
    </location>
</feature>
<evidence type="ECO:0000256" key="1">
    <source>
        <dbReference type="SAM" id="MobiDB-lite"/>
    </source>
</evidence>
<name>A0AAD7N4L8_9AGAR</name>
<evidence type="ECO:0000256" key="2">
    <source>
        <dbReference type="SAM" id="Phobius"/>
    </source>
</evidence>
<keyword evidence="2" id="KW-1133">Transmembrane helix</keyword>
<gene>
    <name evidence="4" type="ORF">B0H16DRAFT_995379</name>
</gene>
<dbReference type="Proteomes" id="UP001215598">
    <property type="component" value="Unassembled WGS sequence"/>
</dbReference>
<evidence type="ECO:0000313" key="4">
    <source>
        <dbReference type="EMBL" id="KAJ7744172.1"/>
    </source>
</evidence>
<feature type="chain" id="PRO_5042227657" evidence="3">
    <location>
        <begin position="23"/>
        <end position="133"/>
    </location>
</feature>